<dbReference type="Gene3D" id="3.90.1640.10">
    <property type="entry name" value="inorganic pyrophosphatase (n-terminal core)"/>
    <property type="match status" value="1"/>
</dbReference>
<dbReference type="KEGG" id="tmn:UCRPA7_1990"/>
<dbReference type="Gene3D" id="3.10.310.20">
    <property type="entry name" value="DHHA2 domain"/>
    <property type="match status" value="1"/>
</dbReference>
<feature type="domain" description="DHHA2" evidence="1">
    <location>
        <begin position="238"/>
        <end position="391"/>
    </location>
</feature>
<gene>
    <name evidence="2" type="ORF">UCRPA7_1990</name>
</gene>
<dbReference type="HOGENOM" id="CLU_019358_1_0_1"/>
<dbReference type="Pfam" id="PF02833">
    <property type="entry name" value="DHHA2"/>
    <property type="match status" value="1"/>
</dbReference>
<dbReference type="AlphaFoldDB" id="R8BSY5"/>
<evidence type="ECO:0000313" key="2">
    <source>
        <dbReference type="EMBL" id="EOO02497.1"/>
    </source>
</evidence>
<dbReference type="OrthoDB" id="374045at2759"/>
<keyword evidence="3" id="KW-1185">Reference proteome</keyword>
<name>R8BSY5_PHAM7</name>
<dbReference type="RefSeq" id="XP_007912761.1">
    <property type="nucleotide sequence ID" value="XM_007914570.1"/>
</dbReference>
<dbReference type="PANTHER" id="PTHR12112">
    <property type="entry name" value="BNIP - RELATED"/>
    <property type="match status" value="1"/>
</dbReference>
<dbReference type="InterPro" id="IPR038222">
    <property type="entry name" value="DHHA2_dom_sf"/>
</dbReference>
<organism evidence="2 3">
    <name type="scientific">Phaeoacremonium minimum (strain UCR-PA7)</name>
    <name type="common">Esca disease fungus</name>
    <name type="synonym">Togninia minima</name>
    <dbReference type="NCBI Taxonomy" id="1286976"/>
    <lineage>
        <taxon>Eukaryota</taxon>
        <taxon>Fungi</taxon>
        <taxon>Dikarya</taxon>
        <taxon>Ascomycota</taxon>
        <taxon>Pezizomycotina</taxon>
        <taxon>Sordariomycetes</taxon>
        <taxon>Sordariomycetidae</taxon>
        <taxon>Togniniales</taxon>
        <taxon>Togniniaceae</taxon>
        <taxon>Phaeoacremonium</taxon>
    </lineage>
</organism>
<dbReference type="GO" id="GO:0004309">
    <property type="term" value="F:exopolyphosphatase activity"/>
    <property type="evidence" value="ECO:0007669"/>
    <property type="project" value="TreeGrafter"/>
</dbReference>
<reference evidence="3" key="1">
    <citation type="journal article" date="2013" name="Genome Announc.">
        <title>Draft genome sequence of the ascomycete Phaeoacremonium aleophilum strain UCR-PA7, a causal agent of the esca disease complex in grapevines.</title>
        <authorList>
            <person name="Blanco-Ulate B."/>
            <person name="Rolshausen P."/>
            <person name="Cantu D."/>
        </authorList>
    </citation>
    <scope>NUCLEOTIDE SEQUENCE [LARGE SCALE GENOMIC DNA]</scope>
    <source>
        <strain evidence="3">UCR-PA7</strain>
    </source>
</reference>
<dbReference type="EMBL" id="KB932917">
    <property type="protein sequence ID" value="EOO02497.1"/>
    <property type="molecule type" value="Genomic_DNA"/>
</dbReference>
<evidence type="ECO:0000259" key="1">
    <source>
        <dbReference type="SMART" id="SM01131"/>
    </source>
</evidence>
<protein>
    <submittedName>
        <fullName evidence="2">Putative dhh phosphoesterase protein</fullName>
    </submittedName>
</protein>
<dbReference type="SUPFAM" id="SSF64182">
    <property type="entry name" value="DHH phosphoesterases"/>
    <property type="match status" value="1"/>
</dbReference>
<proteinExistence type="predicted"/>
<dbReference type="GeneID" id="19322196"/>
<accession>R8BSY5</accession>
<sequence>MPPARASLSAFLARAKKVLAAPASQRPTPLTFVVGNESADRDSLCSALLFAYIRSHAPPHYTLHIPISNLPRADLALRPELNAVLKYTDVQAGDLLTLSELAQVKDLDPAQTRWLLVDHNALTGQLEGPYSQFVVGCVDHHEDEGKVPADGDPRVVRKTGSCMSLVVESCRDTWDSLSAEADSTEVDAHLAHVALGPILIDTTNLTSKDKTTDTDVEAVDFIEAKLGSEAGYDREKFFDEVTRVKEDVSGLSYRDLFRKDYKQWNDGNMVLGVSSIVQNFDYMLSKIGDEKTLVQELREWAEEQHLDIASIMTTSHTNGFSRDLMVWALNKEAVKVVKTFVDKNKDELKLETWGDGKLDDTNGPDELRLCWRQKQTRHSRKQVAPMLRSAMKETPKL</sequence>
<dbReference type="PANTHER" id="PTHR12112:SF39">
    <property type="entry name" value="EG:152A3.5 PROTEIN (FBGN0003116_PN PROTEIN)"/>
    <property type="match status" value="1"/>
</dbReference>
<dbReference type="GO" id="GO:0005737">
    <property type="term" value="C:cytoplasm"/>
    <property type="evidence" value="ECO:0007669"/>
    <property type="project" value="InterPro"/>
</dbReference>
<dbReference type="SMART" id="SM01131">
    <property type="entry name" value="DHHA2"/>
    <property type="match status" value="1"/>
</dbReference>
<evidence type="ECO:0000313" key="3">
    <source>
        <dbReference type="Proteomes" id="UP000014074"/>
    </source>
</evidence>
<dbReference type="InterPro" id="IPR038763">
    <property type="entry name" value="DHH_sf"/>
</dbReference>
<dbReference type="eggNOG" id="KOG4129">
    <property type="taxonomic scope" value="Eukaryota"/>
</dbReference>
<dbReference type="InterPro" id="IPR004097">
    <property type="entry name" value="DHHA2"/>
</dbReference>
<dbReference type="Proteomes" id="UP000014074">
    <property type="component" value="Unassembled WGS sequence"/>
</dbReference>